<dbReference type="RefSeq" id="WP_015026484.1">
    <property type="nucleotide sequence ID" value="NZ_CAADOK010000454.1"/>
</dbReference>
<reference evidence="1" key="1">
    <citation type="submission" date="2020-01" db="EMBL/GenBank/DDBJ databases">
        <authorList>
            <person name="Zhou D."/>
        </authorList>
    </citation>
    <scope>NUCLEOTIDE SEQUENCE</scope>
    <source>
        <strain evidence="1">PA15W</strain>
        <plasmid evidence="1">pPA15W-NR</plasmid>
    </source>
</reference>
<protein>
    <recommendedName>
        <fullName evidence="2">Ribosome modulation factor</fullName>
    </recommendedName>
</protein>
<dbReference type="AlphaFoldDB" id="A0A6H1Q9F4"/>
<evidence type="ECO:0000313" key="1">
    <source>
        <dbReference type="EMBL" id="QIZ23457.1"/>
    </source>
</evidence>
<sequence length="56" mass="6112">MTTEQPAAGAAWQLGNQAFRDGKNLDDNPYPAGTKLAEEWQAGFNRACEDELRGCP</sequence>
<keyword evidence="1" id="KW-0614">Plasmid</keyword>
<evidence type="ECO:0008006" key="2">
    <source>
        <dbReference type="Google" id="ProtNLM"/>
    </source>
</evidence>
<dbReference type="EMBL" id="MN961672">
    <property type="protein sequence ID" value="QIZ23457.1"/>
    <property type="molecule type" value="Genomic_DNA"/>
</dbReference>
<proteinExistence type="predicted"/>
<organism evidence="1">
    <name type="scientific">Pseudomonas aeruginosa</name>
    <dbReference type="NCBI Taxonomy" id="287"/>
    <lineage>
        <taxon>Bacteria</taxon>
        <taxon>Pseudomonadati</taxon>
        <taxon>Pseudomonadota</taxon>
        <taxon>Gammaproteobacteria</taxon>
        <taxon>Pseudomonadales</taxon>
        <taxon>Pseudomonadaceae</taxon>
        <taxon>Pseudomonas</taxon>
    </lineage>
</organism>
<name>A0A6H1Q9F4_PSEAI</name>
<dbReference type="InterPro" id="IPR007040">
    <property type="entry name" value="Ribosome_modulation_factor"/>
</dbReference>
<dbReference type="Pfam" id="PF04957">
    <property type="entry name" value="RMF"/>
    <property type="match status" value="1"/>
</dbReference>
<accession>A0A6H1Q9F4</accession>
<geneLocation type="plasmid" evidence="1">
    <name>pPA15W-NR</name>
</geneLocation>